<feature type="region of interest" description="Disordered" evidence="3">
    <location>
        <begin position="1"/>
        <end position="55"/>
    </location>
</feature>
<evidence type="ECO:0000256" key="2">
    <source>
        <dbReference type="ARBA" id="ARBA00022700"/>
    </source>
</evidence>
<feature type="compositionally biased region" description="Low complexity" evidence="3">
    <location>
        <begin position="26"/>
        <end position="38"/>
    </location>
</feature>
<reference evidence="5" key="1">
    <citation type="submission" date="2020-05" db="UniProtKB">
        <authorList>
            <consortium name="EnsemblMetazoa"/>
        </authorList>
    </citation>
    <scope>IDENTIFICATION</scope>
    <source>
        <strain evidence="5">BB02</strain>
    </source>
</reference>
<evidence type="ECO:0000256" key="4">
    <source>
        <dbReference type="SAM" id="Phobius"/>
    </source>
</evidence>
<dbReference type="STRING" id="6526.A0A2C9LBZ8"/>
<dbReference type="EnsemblMetazoa" id="BGLB029408-RA">
    <property type="protein sequence ID" value="BGLB029408-PA"/>
    <property type="gene ID" value="BGLB029408"/>
</dbReference>
<dbReference type="VEuPathDB" id="VectorBase:BGLB029408"/>
<dbReference type="Proteomes" id="UP000076420">
    <property type="component" value="Unassembled WGS sequence"/>
</dbReference>
<feature type="compositionally biased region" description="Basic and acidic residues" evidence="3">
    <location>
        <begin position="40"/>
        <end position="49"/>
    </location>
</feature>
<dbReference type="AlphaFoldDB" id="A0A2C9LBZ8"/>
<evidence type="ECO:0000256" key="3">
    <source>
        <dbReference type="SAM" id="MobiDB-lite"/>
    </source>
</evidence>
<name>A0A2C9LBZ8_BIOGL</name>
<dbReference type="VEuPathDB" id="VectorBase:BGLAX_044117"/>
<sequence>MVPSDHTETIEHHPHTTTFSGGNQNSHSTGGHAGSTTGQRHQDGSENDPKGPATKQECTKLVNSLSKEVAVYCFMSMGLGAVCDSYALRDELKCLGVKVFDLVQLCKRRLMPLLLSKRSKEEEREDLERLYRIFVACLEMLQAEFVRSMMLQSVFPLWDTNTALIQTGVSECYVHKKCASATDSHEHAIPDRKMADQEEFTTLERKVATLQEMCYATSQMMDVNPWDYKPDTDHTKIDLETSDPEQDVPSRSETHVNTRSPRHRKCIWITVLVFGTVIVIAGVLGLALALTKNEATQN</sequence>
<feature type="transmembrane region" description="Helical" evidence="4">
    <location>
        <begin position="267"/>
        <end position="290"/>
    </location>
</feature>
<feature type="compositionally biased region" description="Basic and acidic residues" evidence="3">
    <location>
        <begin position="1"/>
        <end position="14"/>
    </location>
</feature>
<protein>
    <submittedName>
        <fullName evidence="5">Uncharacterized protein</fullName>
    </submittedName>
</protein>
<proteinExistence type="inferred from homology"/>
<keyword evidence="4" id="KW-1133">Transmembrane helix</keyword>
<feature type="region of interest" description="Disordered" evidence="3">
    <location>
        <begin position="232"/>
        <end position="257"/>
    </location>
</feature>
<organism evidence="5 6">
    <name type="scientific">Biomphalaria glabrata</name>
    <name type="common">Bloodfluke planorb</name>
    <name type="synonym">Freshwater snail</name>
    <dbReference type="NCBI Taxonomy" id="6526"/>
    <lineage>
        <taxon>Eukaryota</taxon>
        <taxon>Metazoa</taxon>
        <taxon>Spiralia</taxon>
        <taxon>Lophotrochozoa</taxon>
        <taxon>Mollusca</taxon>
        <taxon>Gastropoda</taxon>
        <taxon>Heterobranchia</taxon>
        <taxon>Euthyneura</taxon>
        <taxon>Panpulmonata</taxon>
        <taxon>Hygrophila</taxon>
        <taxon>Lymnaeoidea</taxon>
        <taxon>Planorbidae</taxon>
        <taxon>Biomphalaria</taxon>
    </lineage>
</organism>
<evidence type="ECO:0000313" key="5">
    <source>
        <dbReference type="EnsemblMetazoa" id="BGLB029408-PA"/>
    </source>
</evidence>
<gene>
    <name evidence="5" type="primary">106058280</name>
</gene>
<evidence type="ECO:0000256" key="1">
    <source>
        <dbReference type="ARBA" id="ARBA00007457"/>
    </source>
</evidence>
<accession>A0A2C9LBZ8</accession>
<dbReference type="OrthoDB" id="6358515at2759"/>
<evidence type="ECO:0000313" key="6">
    <source>
        <dbReference type="Proteomes" id="UP000076420"/>
    </source>
</evidence>
<keyword evidence="4" id="KW-0812">Transmembrane</keyword>
<dbReference type="RefSeq" id="XP_013071121.2">
    <property type="nucleotide sequence ID" value="XM_013215667.2"/>
</dbReference>
<dbReference type="KEGG" id="bgt:106058280"/>
<dbReference type="InterPro" id="IPR026512">
    <property type="entry name" value="RGS7BP/RGS9BP"/>
</dbReference>
<dbReference type="PANTHER" id="PTHR21029">
    <property type="entry name" value="R-SEVEN BINDING PROTEIN (R7BP) HOMOLOG"/>
    <property type="match status" value="1"/>
</dbReference>
<dbReference type="GO" id="GO:0009968">
    <property type="term" value="P:negative regulation of signal transduction"/>
    <property type="evidence" value="ECO:0007669"/>
    <property type="project" value="UniProtKB-KW"/>
</dbReference>
<keyword evidence="4" id="KW-0472">Membrane</keyword>
<keyword evidence="2" id="KW-0734">Signal transduction inhibitor</keyword>
<comment type="similarity">
    <text evidence="1">Belongs to the RGS7BP/RGS9BP family.</text>
</comment>